<protein>
    <submittedName>
        <fullName evidence="9">Uncharacterized protein LOC108569673</fullName>
    </submittedName>
</protein>
<comment type="similarity">
    <text evidence="2">Belongs to the ninjurin family.</text>
</comment>
<reference evidence="9" key="1">
    <citation type="submission" date="2025-08" db="UniProtKB">
        <authorList>
            <consortium name="RefSeq"/>
        </authorList>
    </citation>
    <scope>IDENTIFICATION</scope>
    <source>
        <tissue evidence="9">Whole Larva</tissue>
    </source>
</reference>
<evidence type="ECO:0000256" key="6">
    <source>
        <dbReference type="ARBA" id="ARBA00023136"/>
    </source>
</evidence>
<dbReference type="PANTHER" id="PTHR12316:SF20">
    <property type="entry name" value="NINJURIN-A"/>
    <property type="match status" value="1"/>
</dbReference>
<accession>A0ABM1NJ00</accession>
<feature type="transmembrane region" description="Helical" evidence="7">
    <location>
        <begin position="167"/>
        <end position="191"/>
    </location>
</feature>
<dbReference type="Pfam" id="PF04923">
    <property type="entry name" value="Ninjurin"/>
    <property type="match status" value="1"/>
</dbReference>
<evidence type="ECO:0000256" key="5">
    <source>
        <dbReference type="ARBA" id="ARBA00022989"/>
    </source>
</evidence>
<keyword evidence="4" id="KW-0130">Cell adhesion</keyword>
<evidence type="ECO:0000256" key="7">
    <source>
        <dbReference type="SAM" id="Phobius"/>
    </source>
</evidence>
<evidence type="ECO:0000256" key="4">
    <source>
        <dbReference type="ARBA" id="ARBA00022889"/>
    </source>
</evidence>
<dbReference type="GeneID" id="108569673"/>
<organism evidence="8 9">
    <name type="scientific">Nicrophorus vespilloides</name>
    <name type="common">Boreal carrion beetle</name>
    <dbReference type="NCBI Taxonomy" id="110193"/>
    <lineage>
        <taxon>Eukaryota</taxon>
        <taxon>Metazoa</taxon>
        <taxon>Ecdysozoa</taxon>
        <taxon>Arthropoda</taxon>
        <taxon>Hexapoda</taxon>
        <taxon>Insecta</taxon>
        <taxon>Pterygota</taxon>
        <taxon>Neoptera</taxon>
        <taxon>Endopterygota</taxon>
        <taxon>Coleoptera</taxon>
        <taxon>Polyphaga</taxon>
        <taxon>Staphyliniformia</taxon>
        <taxon>Silphidae</taxon>
        <taxon>Nicrophorinae</taxon>
        <taxon>Nicrophorus</taxon>
    </lineage>
</organism>
<dbReference type="PANTHER" id="PTHR12316">
    <property type="entry name" value="NINJURIN-RELATED"/>
    <property type="match status" value="1"/>
</dbReference>
<proteinExistence type="inferred from homology"/>
<evidence type="ECO:0000256" key="2">
    <source>
        <dbReference type="ARBA" id="ARBA00008141"/>
    </source>
</evidence>
<keyword evidence="8" id="KW-1185">Reference proteome</keyword>
<keyword evidence="5 7" id="KW-1133">Transmembrane helix</keyword>
<sequence length="243" mass="26971">MNQNPTADWVEKHAENNPLIEMNLMGNKPPIAGPEIDDLDESQTSVAPYPGIDDGFFDKPEEIPEIHNRFGEDEADAKVPNGDALPNNIPPSHPRSHHPFPHAPGYIPYDRRTEYDMGGFSELDSIPDVNVYQHKKTLAQGMMDLALFSANANQLRYIIESYARHPYFYPSVIMISISLLLQVGIGVGLIWNARYNVKDKKEICVANKINNYTVIGIFLVTTINVFISAFGVAPAATTATTTT</sequence>
<evidence type="ECO:0000313" key="9">
    <source>
        <dbReference type="RefSeq" id="XP_017786800.1"/>
    </source>
</evidence>
<dbReference type="Proteomes" id="UP000695000">
    <property type="component" value="Unplaced"/>
</dbReference>
<keyword evidence="3 7" id="KW-0812">Transmembrane</keyword>
<comment type="subcellular location">
    <subcellularLocation>
        <location evidence="1">Membrane</location>
        <topology evidence="1">Multi-pass membrane protein</topology>
    </subcellularLocation>
</comment>
<evidence type="ECO:0000256" key="1">
    <source>
        <dbReference type="ARBA" id="ARBA00004141"/>
    </source>
</evidence>
<keyword evidence="6 7" id="KW-0472">Membrane</keyword>
<dbReference type="RefSeq" id="XP_017786800.1">
    <property type="nucleotide sequence ID" value="XM_017931311.1"/>
</dbReference>
<dbReference type="InterPro" id="IPR007007">
    <property type="entry name" value="Ninjurin"/>
</dbReference>
<feature type="transmembrane region" description="Helical" evidence="7">
    <location>
        <begin position="212"/>
        <end position="233"/>
    </location>
</feature>
<evidence type="ECO:0000256" key="3">
    <source>
        <dbReference type="ARBA" id="ARBA00022692"/>
    </source>
</evidence>
<name>A0ABM1NJ00_NICVS</name>
<evidence type="ECO:0000313" key="8">
    <source>
        <dbReference type="Proteomes" id="UP000695000"/>
    </source>
</evidence>
<gene>
    <name evidence="9" type="primary">LOC108569673</name>
</gene>